<evidence type="ECO:0000256" key="2">
    <source>
        <dbReference type="ARBA" id="ARBA00006939"/>
    </source>
</evidence>
<evidence type="ECO:0000256" key="5">
    <source>
        <dbReference type="ARBA" id="ARBA00023136"/>
    </source>
</evidence>
<feature type="transmembrane region" description="Helical" evidence="7">
    <location>
        <begin position="379"/>
        <end position="400"/>
    </location>
</feature>
<keyword evidence="11" id="KW-1185">Reference proteome</keyword>
<keyword evidence="5 7" id="KW-0472">Membrane</keyword>
<gene>
    <name evidence="10" type="ORF">MAR_020056</name>
</gene>
<evidence type="ECO:0000313" key="11">
    <source>
        <dbReference type="Proteomes" id="UP001164746"/>
    </source>
</evidence>
<dbReference type="Pfam" id="PF02535">
    <property type="entry name" value="Zip"/>
    <property type="match status" value="1"/>
</dbReference>
<feature type="transmembrane region" description="Helical" evidence="7">
    <location>
        <begin position="412"/>
        <end position="438"/>
    </location>
</feature>
<name>A0ABY7E3W2_MYAAR</name>
<feature type="transmembrane region" description="Helical" evidence="7">
    <location>
        <begin position="527"/>
        <end position="545"/>
    </location>
</feature>
<dbReference type="PANTHER" id="PTHR12191">
    <property type="entry name" value="SOLUTE CARRIER FAMILY 39"/>
    <property type="match status" value="1"/>
</dbReference>
<dbReference type="PANTHER" id="PTHR12191:SF4">
    <property type="entry name" value="ZINC TRANSPORTER ZIP12"/>
    <property type="match status" value="1"/>
</dbReference>
<dbReference type="Proteomes" id="UP001164746">
    <property type="component" value="Chromosome 5"/>
</dbReference>
<keyword evidence="8" id="KW-0732">Signal</keyword>
<keyword evidence="3 7" id="KW-0812">Transmembrane</keyword>
<organism evidence="10 11">
    <name type="scientific">Mya arenaria</name>
    <name type="common">Soft-shell clam</name>
    <dbReference type="NCBI Taxonomy" id="6604"/>
    <lineage>
        <taxon>Eukaryota</taxon>
        <taxon>Metazoa</taxon>
        <taxon>Spiralia</taxon>
        <taxon>Lophotrochozoa</taxon>
        <taxon>Mollusca</taxon>
        <taxon>Bivalvia</taxon>
        <taxon>Autobranchia</taxon>
        <taxon>Heteroconchia</taxon>
        <taxon>Euheterodonta</taxon>
        <taxon>Imparidentia</taxon>
        <taxon>Neoheterodontei</taxon>
        <taxon>Myida</taxon>
        <taxon>Myoidea</taxon>
        <taxon>Myidae</taxon>
        <taxon>Mya</taxon>
    </lineage>
</organism>
<evidence type="ECO:0000256" key="7">
    <source>
        <dbReference type="SAM" id="Phobius"/>
    </source>
</evidence>
<feature type="transmembrane region" description="Helical" evidence="7">
    <location>
        <begin position="594"/>
        <end position="616"/>
    </location>
</feature>
<evidence type="ECO:0000256" key="1">
    <source>
        <dbReference type="ARBA" id="ARBA00004141"/>
    </source>
</evidence>
<dbReference type="EMBL" id="CP111016">
    <property type="protein sequence ID" value="WAR04687.1"/>
    <property type="molecule type" value="Genomic_DNA"/>
</dbReference>
<feature type="domain" description="Zinc transporter ZIP4/12 EF-hand" evidence="9">
    <location>
        <begin position="254"/>
        <end position="359"/>
    </location>
</feature>
<accession>A0ABY7E3W2</accession>
<feature type="region of interest" description="Disordered" evidence="6">
    <location>
        <begin position="162"/>
        <end position="198"/>
    </location>
</feature>
<dbReference type="Pfam" id="PF21116">
    <property type="entry name" value="EF-hand_Zip"/>
    <property type="match status" value="1"/>
</dbReference>
<feature type="compositionally biased region" description="Basic and acidic residues" evidence="6">
    <location>
        <begin position="176"/>
        <end position="196"/>
    </location>
</feature>
<evidence type="ECO:0000256" key="4">
    <source>
        <dbReference type="ARBA" id="ARBA00022989"/>
    </source>
</evidence>
<feature type="signal peptide" evidence="8">
    <location>
        <begin position="1"/>
        <end position="22"/>
    </location>
</feature>
<feature type="chain" id="PRO_5047155291" evidence="8">
    <location>
        <begin position="23"/>
        <end position="681"/>
    </location>
</feature>
<feature type="transmembrane region" description="Helical" evidence="7">
    <location>
        <begin position="458"/>
        <end position="475"/>
    </location>
</feature>
<dbReference type="InterPro" id="IPR049406">
    <property type="entry name" value="ZIP4_12_EF-hand"/>
</dbReference>
<feature type="transmembrane region" description="Helical" evidence="7">
    <location>
        <begin position="622"/>
        <end position="644"/>
    </location>
</feature>
<protein>
    <submittedName>
        <fullName evidence="10">S39AC-like protein</fullName>
    </submittedName>
</protein>
<reference evidence="10" key="1">
    <citation type="submission" date="2022-11" db="EMBL/GenBank/DDBJ databases">
        <title>Centuries of genome instability and evolution in soft-shell clam transmissible cancer (bioRxiv).</title>
        <authorList>
            <person name="Hart S.F.M."/>
            <person name="Yonemitsu M.A."/>
            <person name="Giersch R.M."/>
            <person name="Beal B.F."/>
            <person name="Arriagada G."/>
            <person name="Davis B.W."/>
            <person name="Ostrander E.A."/>
            <person name="Goff S.P."/>
            <person name="Metzger M.J."/>
        </authorList>
    </citation>
    <scope>NUCLEOTIDE SEQUENCE</scope>
    <source>
        <strain evidence="10">MELC-2E11</strain>
        <tissue evidence="10">Siphon/mantle</tissue>
    </source>
</reference>
<evidence type="ECO:0000256" key="3">
    <source>
        <dbReference type="ARBA" id="ARBA00022692"/>
    </source>
</evidence>
<feature type="transmembrane region" description="Helical" evidence="7">
    <location>
        <begin position="656"/>
        <end position="675"/>
    </location>
</feature>
<comment type="similarity">
    <text evidence="2">Belongs to the ZIP transporter (TC 2.A.5) family.</text>
</comment>
<sequence length="681" mass="74688">MEIWILLSLVYILGARLAGGSGEHEDVGGVDPFEEILEYLNVTDTSGFTETRLQEVVAVFVNRFHCDADRTTGPCQHNYCLNMTLLLTGCSGLVDEECWGQVSIDLLAVAPALSGSCHSEVRSSSTSFEERRLWLTGNISADGRIDVERFQEYLDMLDLEASDSQQEHTDEDEHSENEHLEDEHSEDGHSEDEHTVNKSFKPNCLGADVVFHEMALPVERTANFSNLAHLASLVVLHIVRGWPVSRECRLLPWPQFFTDHLLETLGAVNDTVTEADLEQIFTALEIGSVQPGAHAGHDDAHRRRRREADHSTFLLKHDWETTCYTADQLYSVFSVDPVAISGDDIGRLCPAILQQNLAGSCVKDAEKITVQGPTDAEKYGYGTLATLIVCACSAVGAVFVRCAGSVAHSVLMSVFLGLAVGTLYADALLHLIPVALGVDSHGDEEGMEEEEHEAVEPYVWFSLLTCAGIYVFYLFEKLITLYRPSFLVVVVDQAYQKGFKSFKENDLVDQEKVDTVSNMKHKPQKQGLSTIAVMVIVGDAIHNFVDGMALGAAFSTRLSLGVATTIAVFCHELPHELGDFAILLSSGLSFGRALAFNFLSSLTALAGLFVGLAAAADDSVKLWIVAITAGMFLYIALVNMLPQLLLRSEEPVRDFLLNNVGILLGVAMMLILAIFEEKIQL</sequence>
<evidence type="ECO:0000259" key="9">
    <source>
        <dbReference type="Pfam" id="PF21116"/>
    </source>
</evidence>
<proteinExistence type="inferred from homology"/>
<dbReference type="InterPro" id="IPR050799">
    <property type="entry name" value="ZIP_Transporter"/>
</dbReference>
<evidence type="ECO:0000256" key="6">
    <source>
        <dbReference type="SAM" id="MobiDB-lite"/>
    </source>
</evidence>
<dbReference type="InterPro" id="IPR003689">
    <property type="entry name" value="ZIP"/>
</dbReference>
<evidence type="ECO:0000256" key="8">
    <source>
        <dbReference type="SAM" id="SignalP"/>
    </source>
</evidence>
<comment type="subcellular location">
    <subcellularLocation>
        <location evidence="1">Membrane</location>
        <topology evidence="1">Multi-pass membrane protein</topology>
    </subcellularLocation>
</comment>
<evidence type="ECO:0000313" key="10">
    <source>
        <dbReference type="EMBL" id="WAR04687.1"/>
    </source>
</evidence>
<keyword evidence="4 7" id="KW-1133">Transmembrane helix</keyword>